<feature type="binding site" evidence="5">
    <location>
        <begin position="102"/>
        <end position="104"/>
    </location>
    <ligand>
        <name>FMN</name>
        <dbReference type="ChEBI" id="CHEBI:58210"/>
    </ligand>
</feature>
<feature type="domain" description="FMN hydroxy acid dehydrogenase" evidence="7">
    <location>
        <begin position="23"/>
        <end position="391"/>
    </location>
</feature>
<evidence type="ECO:0000256" key="6">
    <source>
        <dbReference type="SAM" id="MobiDB-lite"/>
    </source>
</evidence>
<evidence type="ECO:0000313" key="9">
    <source>
        <dbReference type="Proteomes" id="UP000053475"/>
    </source>
</evidence>
<keyword evidence="9" id="KW-1185">Reference proteome</keyword>
<dbReference type="InterPro" id="IPR037396">
    <property type="entry name" value="FMN_HAD"/>
</dbReference>
<feature type="binding site" evidence="5">
    <location>
        <position position="281"/>
    </location>
    <ligand>
        <name>FMN</name>
        <dbReference type="ChEBI" id="CHEBI:58210"/>
    </ligand>
</feature>
<dbReference type="InterPro" id="IPR013785">
    <property type="entry name" value="Aldolase_TIM"/>
</dbReference>
<evidence type="ECO:0000256" key="4">
    <source>
        <dbReference type="PIRSR" id="PIRSR000138-1"/>
    </source>
</evidence>
<keyword evidence="2" id="KW-0560">Oxidoreductase</keyword>
<proteinExistence type="inferred from homology"/>
<feature type="binding site" evidence="5">
    <location>
        <begin position="340"/>
        <end position="341"/>
    </location>
    <ligand>
        <name>FMN</name>
        <dbReference type="ChEBI" id="CHEBI:58210"/>
    </ligand>
</feature>
<feature type="binding site" evidence="5">
    <location>
        <position position="156"/>
    </location>
    <ligand>
        <name>glyoxylate</name>
        <dbReference type="ChEBI" id="CHEBI:36655"/>
    </ligand>
</feature>
<name>A0A0C1C409_ASPUT</name>
<dbReference type="SUPFAM" id="SSF51395">
    <property type="entry name" value="FMN-linked oxidoreductases"/>
    <property type="match status" value="1"/>
</dbReference>
<dbReference type="Pfam" id="PF01070">
    <property type="entry name" value="FMN_dh"/>
    <property type="match status" value="1"/>
</dbReference>
<dbReference type="AlphaFoldDB" id="A0A0C1C409"/>
<comment type="cofactor">
    <cofactor evidence="1">
        <name>FMN</name>
        <dbReference type="ChEBI" id="CHEBI:58210"/>
    </cofactor>
</comment>
<feature type="binding site" evidence="5">
    <location>
        <position position="131"/>
    </location>
    <ligand>
        <name>FMN</name>
        <dbReference type="ChEBI" id="CHEBI:58210"/>
    </ligand>
</feature>
<feature type="binding site" evidence="5">
    <location>
        <position position="283"/>
    </location>
    <ligand>
        <name>glyoxylate</name>
        <dbReference type="ChEBI" id="CHEBI:36655"/>
    </ligand>
</feature>
<dbReference type="PANTHER" id="PTHR10578:SF82">
    <property type="entry name" value="CYTOCHROME B2, PUTATIVE (AFU_ORTHOLOGUE AFUA_1G07200)-RELATED"/>
    <property type="match status" value="1"/>
</dbReference>
<reference evidence="8 9" key="1">
    <citation type="submission" date="2014-11" db="EMBL/GenBank/DDBJ databases">
        <title>Genomics derived discovery of secondary metabolites biosynthetic gene clusters in Aspergillus ustus.</title>
        <authorList>
            <person name="Pi B."/>
            <person name="Dai F."/>
            <person name="Song X."/>
            <person name="Zhu C."/>
            <person name="Li H."/>
            <person name="Yu D."/>
        </authorList>
    </citation>
    <scope>NUCLEOTIDE SEQUENCE [LARGE SCALE GENOMIC DNA]</scope>
    <source>
        <strain evidence="8 9">3.3904</strain>
    </source>
</reference>
<dbReference type="PIRSF" id="PIRSF000138">
    <property type="entry name" value="Al-hdrx_acd_dh"/>
    <property type="match status" value="1"/>
</dbReference>
<dbReference type="PANTHER" id="PTHR10578">
    <property type="entry name" value="S -2-HYDROXY-ACID OXIDASE-RELATED"/>
    <property type="match status" value="1"/>
</dbReference>
<comment type="caution">
    <text evidence="8">The sequence shown here is derived from an EMBL/GenBank/DDBJ whole genome shotgun (WGS) entry which is preliminary data.</text>
</comment>
<evidence type="ECO:0000313" key="8">
    <source>
        <dbReference type="EMBL" id="KIA75820.1"/>
    </source>
</evidence>
<feature type="binding site" evidence="5">
    <location>
        <position position="183"/>
    </location>
    <ligand>
        <name>FMN</name>
        <dbReference type="ChEBI" id="CHEBI:58210"/>
    </ligand>
</feature>
<dbReference type="Proteomes" id="UP000053475">
    <property type="component" value="Unassembled WGS sequence"/>
</dbReference>
<feature type="binding site" evidence="5">
    <location>
        <position position="154"/>
    </location>
    <ligand>
        <name>FMN</name>
        <dbReference type="ChEBI" id="CHEBI:58210"/>
    </ligand>
</feature>
<feature type="binding site" evidence="5">
    <location>
        <position position="257"/>
    </location>
    <ligand>
        <name>FMN</name>
        <dbReference type="ChEBI" id="CHEBI:58210"/>
    </ligand>
</feature>
<evidence type="ECO:0000256" key="2">
    <source>
        <dbReference type="ARBA" id="ARBA00023002"/>
    </source>
</evidence>
<feature type="region of interest" description="Disordered" evidence="6">
    <location>
        <begin position="1"/>
        <end position="22"/>
    </location>
</feature>
<evidence type="ECO:0000256" key="3">
    <source>
        <dbReference type="ARBA" id="ARBA00024042"/>
    </source>
</evidence>
<feature type="binding site" evidence="5">
    <location>
        <position position="286"/>
    </location>
    <ligand>
        <name>glyoxylate</name>
        <dbReference type="ChEBI" id="CHEBI:36655"/>
    </ligand>
</feature>
<dbReference type="GO" id="GO:0010181">
    <property type="term" value="F:FMN binding"/>
    <property type="evidence" value="ECO:0007669"/>
    <property type="project" value="InterPro"/>
</dbReference>
<gene>
    <name evidence="8" type="ORF">HK57_00434</name>
</gene>
<keyword evidence="5" id="KW-0285">Flavoprotein</keyword>
<dbReference type="Gene3D" id="3.20.20.70">
    <property type="entry name" value="Aldolase class I"/>
    <property type="match status" value="1"/>
</dbReference>
<evidence type="ECO:0000256" key="1">
    <source>
        <dbReference type="ARBA" id="ARBA00001917"/>
    </source>
</evidence>
<organism evidence="8 9">
    <name type="scientific">Aspergillus ustus</name>
    <dbReference type="NCBI Taxonomy" id="40382"/>
    <lineage>
        <taxon>Eukaryota</taxon>
        <taxon>Fungi</taxon>
        <taxon>Dikarya</taxon>
        <taxon>Ascomycota</taxon>
        <taxon>Pezizomycotina</taxon>
        <taxon>Eurotiomycetes</taxon>
        <taxon>Eurotiomycetidae</taxon>
        <taxon>Eurotiales</taxon>
        <taxon>Aspergillaceae</taxon>
        <taxon>Aspergillus</taxon>
        <taxon>Aspergillus subgen. Nidulantes</taxon>
    </lineage>
</organism>
<sequence length="401" mass="43260">MAGISKSDEYNARSKKTQDKEQLSMASLQSLDELEVLATKNLSQNAWSFNYAAAGDSVSKSLDQEVYRSILLRPRVLKKVEECELSTTILGQRAGIPVFVSPIAMAQLAHPAGEAGISAACGVFGAMHIISNNASMAPEQIVAGATPEQVFGFQLYVQKDRRESEAVLARVNKLPAIKCIVLTVDEPVPGKHELGLRGLEPYKKIHDDVPSHLGERIPHSADVRVALPSVSGPASDAEWESTLQWLAKHTSLPIVIKGIQTYEDAQIAATYAPHIKGIILSNHGGRVLDTAPPAIHTLLEIRKYCPEVLQQVEVMIDGGVRRGTDIVKALCLGARAVGIGRAAFWGLGAGGAAGVEKTLEILAQETRSCMGLLGVRRVADLGMHHLNARLVEQQIYDTHLI</sequence>
<dbReference type="PROSITE" id="PS51349">
    <property type="entry name" value="FMN_HYDROXY_ACID_DH_2"/>
    <property type="match status" value="1"/>
</dbReference>
<accession>A0A0C1C409</accession>
<dbReference type="GO" id="GO:0016491">
    <property type="term" value="F:oxidoreductase activity"/>
    <property type="evidence" value="ECO:0007669"/>
    <property type="project" value="UniProtKB-KW"/>
</dbReference>
<comment type="similarity">
    <text evidence="3">Belongs to the FMN-dependent alpha-hydroxy acid dehydrogenase family.</text>
</comment>
<evidence type="ECO:0000256" key="5">
    <source>
        <dbReference type="PIRSR" id="PIRSR000138-2"/>
    </source>
</evidence>
<protein>
    <submittedName>
        <fullName evidence="8">(S)-2-hydroxy-acid oxidase</fullName>
    </submittedName>
</protein>
<evidence type="ECO:0000259" key="7">
    <source>
        <dbReference type="PROSITE" id="PS51349"/>
    </source>
</evidence>
<dbReference type="EMBL" id="JOMC01000036">
    <property type="protein sequence ID" value="KIA75820.1"/>
    <property type="molecule type" value="Genomic_DNA"/>
</dbReference>
<dbReference type="InterPro" id="IPR012133">
    <property type="entry name" value="Alpha-hydoxy_acid_DH_FMN"/>
</dbReference>
<dbReference type="InterPro" id="IPR000262">
    <property type="entry name" value="FMN-dep_DH"/>
</dbReference>
<keyword evidence="5" id="KW-0288">FMN</keyword>
<feature type="active site" description="Proton acceptor" evidence="4">
    <location>
        <position position="283"/>
    </location>
</feature>
<feature type="binding site" evidence="5">
    <location>
        <begin position="317"/>
        <end position="321"/>
    </location>
    <ligand>
        <name>FMN</name>
        <dbReference type="ChEBI" id="CHEBI:58210"/>
    </ligand>
</feature>